<reference evidence="2 3" key="1">
    <citation type="journal article" date="2012" name="J. Bacteriol.">
        <title>Complete genome sequence of Pelagibacterium halotolerans B2T.</title>
        <authorList>
            <person name="Huo Y.Y."/>
            <person name="Cheng H."/>
            <person name="Han X.F."/>
            <person name="Jiang X.W."/>
            <person name="Sun C."/>
            <person name="Zhang X.Q."/>
            <person name="Zhu X.F."/>
            <person name="Liu Y.F."/>
            <person name="Li P.F."/>
            <person name="Ni P.X."/>
            <person name="Wu M."/>
        </authorList>
    </citation>
    <scope>NUCLEOTIDE SEQUENCE [LARGE SCALE GENOMIC DNA]</scope>
    <source>
        <strain evidence="3">DSM 22347 / JCM 15775 / CGMCC 1.7692 / B2</strain>
    </source>
</reference>
<sequence>MKLSESKMMPRGQEGCSYQLAPFPEPDKQGNNFSARAETNCNAVTFAR</sequence>
<protein>
    <submittedName>
        <fullName evidence="2">Uncharacterized protein</fullName>
    </submittedName>
</protein>
<dbReference type="Proteomes" id="UP000008850">
    <property type="component" value="Chromosome"/>
</dbReference>
<proteinExistence type="predicted"/>
<evidence type="ECO:0000313" key="2">
    <source>
        <dbReference type="EMBL" id="AEQ50574.1"/>
    </source>
</evidence>
<dbReference type="AlphaFoldDB" id="G4RB65"/>
<gene>
    <name evidence="2" type="ordered locus">KKY_533</name>
</gene>
<evidence type="ECO:0000256" key="1">
    <source>
        <dbReference type="SAM" id="MobiDB-lite"/>
    </source>
</evidence>
<name>G4RB65_PELHB</name>
<dbReference type="STRING" id="1082931.KKY_533"/>
<dbReference type="HOGENOM" id="CLU_3155992_0_0_5"/>
<organism evidence="2 3">
    <name type="scientific">Pelagibacterium halotolerans (strain DSM 22347 / JCM 15775 / CGMCC 1.7692 / B2)</name>
    <dbReference type="NCBI Taxonomy" id="1082931"/>
    <lineage>
        <taxon>Bacteria</taxon>
        <taxon>Pseudomonadati</taxon>
        <taxon>Pseudomonadota</taxon>
        <taxon>Alphaproteobacteria</taxon>
        <taxon>Hyphomicrobiales</taxon>
        <taxon>Devosiaceae</taxon>
        <taxon>Pelagibacterium</taxon>
    </lineage>
</organism>
<dbReference type="KEGG" id="phl:KKY_533"/>
<evidence type="ECO:0000313" key="3">
    <source>
        <dbReference type="Proteomes" id="UP000008850"/>
    </source>
</evidence>
<keyword evidence="3" id="KW-1185">Reference proteome</keyword>
<dbReference type="EMBL" id="CP003075">
    <property type="protein sequence ID" value="AEQ50574.1"/>
    <property type="molecule type" value="Genomic_DNA"/>
</dbReference>
<accession>G4RB65</accession>
<feature type="region of interest" description="Disordered" evidence="1">
    <location>
        <begin position="1"/>
        <end position="34"/>
    </location>
</feature>